<evidence type="ECO:0000256" key="1">
    <source>
        <dbReference type="SAM" id="SignalP"/>
    </source>
</evidence>
<sequence>MKTSLVATLYFLILALATKPQLGTSESEPVLDVYGNKVKSNFEYKLLQVKNGTSGGLSIHGGTNGECPLDVVQLSYPKEMGHYVDYYYASMILFSATNMSLLNIPPQAQESANDIELGLERGISFGVEKILAYKIPFEFVIPCSRSLLQAIKSFVAFTNIALFGFEALWLCHAVMCCSECFRHEYTSFNYGNHRVKSDHYSDEIKLLLQCQL</sequence>
<dbReference type="EMBL" id="JBCGBO010000005">
    <property type="protein sequence ID" value="KAK9199666.1"/>
    <property type="molecule type" value="Genomic_DNA"/>
</dbReference>
<comment type="caution">
    <text evidence="2">The sequence shown here is derived from an EMBL/GenBank/DDBJ whole genome shotgun (WGS) entry which is preliminary data.</text>
</comment>
<proteinExistence type="predicted"/>
<dbReference type="PROSITE" id="PS00283">
    <property type="entry name" value="SOYBEAN_KUNITZ"/>
    <property type="match status" value="1"/>
</dbReference>
<evidence type="ECO:0000313" key="2">
    <source>
        <dbReference type="EMBL" id="KAK9199666.1"/>
    </source>
</evidence>
<protein>
    <submittedName>
        <fullName evidence="2">Uncharacterized protein</fullName>
    </submittedName>
</protein>
<dbReference type="Gene3D" id="2.80.10.50">
    <property type="match status" value="1"/>
</dbReference>
<accession>A0AAP0M6F5</accession>
<keyword evidence="1" id="KW-0732">Signal</keyword>
<dbReference type="Proteomes" id="UP001428341">
    <property type="component" value="Unassembled WGS sequence"/>
</dbReference>
<keyword evidence="3" id="KW-1185">Reference proteome</keyword>
<dbReference type="Pfam" id="PF00197">
    <property type="entry name" value="Kunitz_legume"/>
    <property type="match status" value="1"/>
</dbReference>
<evidence type="ECO:0000313" key="3">
    <source>
        <dbReference type="Proteomes" id="UP001428341"/>
    </source>
</evidence>
<organism evidence="2 3">
    <name type="scientific">Citrus x changshan-huyou</name>
    <dbReference type="NCBI Taxonomy" id="2935761"/>
    <lineage>
        <taxon>Eukaryota</taxon>
        <taxon>Viridiplantae</taxon>
        <taxon>Streptophyta</taxon>
        <taxon>Embryophyta</taxon>
        <taxon>Tracheophyta</taxon>
        <taxon>Spermatophyta</taxon>
        <taxon>Magnoliopsida</taxon>
        <taxon>eudicotyledons</taxon>
        <taxon>Gunneridae</taxon>
        <taxon>Pentapetalae</taxon>
        <taxon>rosids</taxon>
        <taxon>malvids</taxon>
        <taxon>Sapindales</taxon>
        <taxon>Rutaceae</taxon>
        <taxon>Aurantioideae</taxon>
        <taxon>Citrus</taxon>
    </lineage>
</organism>
<feature type="signal peptide" evidence="1">
    <location>
        <begin position="1"/>
        <end position="17"/>
    </location>
</feature>
<name>A0AAP0M6F5_9ROSI</name>
<reference evidence="2 3" key="1">
    <citation type="submission" date="2024-05" db="EMBL/GenBank/DDBJ databases">
        <title>Haplotype-resolved chromosome-level genome assembly of Huyou (Citrus changshanensis).</title>
        <authorList>
            <person name="Miao C."/>
            <person name="Chen W."/>
            <person name="Wu Y."/>
            <person name="Wang L."/>
            <person name="Zhao S."/>
            <person name="Grierson D."/>
            <person name="Xu C."/>
            <person name="Chen K."/>
        </authorList>
    </citation>
    <scope>NUCLEOTIDE SEQUENCE [LARGE SCALE GENOMIC DNA]</scope>
    <source>
        <strain evidence="2">01-14</strain>
        <tissue evidence="2">Leaf</tissue>
    </source>
</reference>
<dbReference type="SUPFAM" id="SSF50386">
    <property type="entry name" value="STI-like"/>
    <property type="match status" value="1"/>
</dbReference>
<dbReference type="InterPro" id="IPR002160">
    <property type="entry name" value="Prot_inh_Kunz-lg"/>
</dbReference>
<feature type="chain" id="PRO_5043005674" evidence="1">
    <location>
        <begin position="18"/>
        <end position="212"/>
    </location>
</feature>
<dbReference type="AlphaFoldDB" id="A0AAP0M6F5"/>
<gene>
    <name evidence="2" type="ORF">WN944_014858</name>
</gene>
<dbReference type="InterPro" id="IPR011065">
    <property type="entry name" value="Kunitz_inhibitor_STI-like_sf"/>
</dbReference>
<dbReference type="GO" id="GO:0004866">
    <property type="term" value="F:endopeptidase inhibitor activity"/>
    <property type="evidence" value="ECO:0007669"/>
    <property type="project" value="InterPro"/>
</dbReference>